<dbReference type="SMART" id="SM00465">
    <property type="entry name" value="GIYc"/>
    <property type="match status" value="1"/>
</dbReference>
<dbReference type="Gene3D" id="3.40.1440.10">
    <property type="entry name" value="GIY-YIG endonuclease"/>
    <property type="match status" value="1"/>
</dbReference>
<dbReference type="Pfam" id="PF01541">
    <property type="entry name" value="GIY-YIG"/>
    <property type="match status" value="1"/>
</dbReference>
<dbReference type="Proteomes" id="UP000703269">
    <property type="component" value="Mitochondrion MT"/>
</dbReference>
<dbReference type="CDD" id="cd10445">
    <property type="entry name" value="GIY-YIG_bI1_like"/>
    <property type="match status" value="1"/>
</dbReference>
<organism evidence="3 4">
    <name type="scientific">Phanerochaete sordida</name>
    <dbReference type="NCBI Taxonomy" id="48140"/>
    <lineage>
        <taxon>Eukaryota</taxon>
        <taxon>Fungi</taxon>
        <taxon>Dikarya</taxon>
        <taxon>Basidiomycota</taxon>
        <taxon>Agaricomycotina</taxon>
        <taxon>Agaricomycetes</taxon>
        <taxon>Polyporales</taxon>
        <taxon>Phanerochaetaceae</taxon>
        <taxon>Phanerochaete</taxon>
    </lineage>
</organism>
<dbReference type="SMART" id="SM00497">
    <property type="entry name" value="IENR1"/>
    <property type="match status" value="2"/>
</dbReference>
<keyword evidence="1" id="KW-0472">Membrane</keyword>
<geneLocation type="mitochondrion" evidence="3"/>
<dbReference type="InterPro" id="IPR003647">
    <property type="entry name" value="Intron_nuc_1_rpt"/>
</dbReference>
<keyword evidence="1" id="KW-1133">Transmembrane helix</keyword>
<feature type="transmembrane region" description="Helical" evidence="1">
    <location>
        <begin position="13"/>
        <end position="35"/>
    </location>
</feature>
<sequence>KFNYYYNTVLHKILVFIINLNLNFLYIIFFSVLIFKSSNEFDSSAMDVGVELYSLVCRNFFTYSKQIYKGYNHPATKIEILDPYCNRSKIADVATGAKGVYIFEVDDQKVAYVGSSINLYNRVCSYFYPSILSKADRKVLRYFNKYGFYNVKLTLLILDSSSTREQVLELEQFYIDYLSPTLNVDLVAGGYNGYHKPMSEQAKDKLRKMRGTPLYIYDTYSKSLIFISDSKQWLQDNIGIYQIPLKKCLDEGKLYLNRFMISLDIISEFPFESILTSEELLSLIESVRAQYEPKQPDSKKILAKNIVNPELSKTFTSIGELSRHLKGDRGTIRKYILGRSTGLYRKQWKFTLIDDWLLNN</sequence>
<accession>A0A9N7KYL8</accession>
<keyword evidence="3" id="KW-0496">Mitochondrion</keyword>
<keyword evidence="4" id="KW-1185">Reference proteome</keyword>
<dbReference type="InterPro" id="IPR000305">
    <property type="entry name" value="GIY-YIG_endonuc"/>
</dbReference>
<feature type="non-terminal residue" evidence="3">
    <location>
        <position position="1"/>
    </location>
</feature>
<evidence type="ECO:0000259" key="2">
    <source>
        <dbReference type="PROSITE" id="PS50164"/>
    </source>
</evidence>
<dbReference type="PROSITE" id="PS50164">
    <property type="entry name" value="GIY_YIG"/>
    <property type="match status" value="1"/>
</dbReference>
<dbReference type="EMBL" id="LC707859">
    <property type="protein sequence ID" value="BDI12830.1"/>
    <property type="molecule type" value="Genomic_DNA"/>
</dbReference>
<name>A0A9N7KYL8_9APHY</name>
<dbReference type="AlphaFoldDB" id="A0A9N7KYL8"/>
<feature type="domain" description="GIY-YIG" evidence="2">
    <location>
        <begin position="96"/>
        <end position="184"/>
    </location>
</feature>
<protein>
    <recommendedName>
        <fullName evidence="2">GIY-YIG domain-containing protein</fullName>
    </recommendedName>
</protein>
<evidence type="ECO:0000313" key="3">
    <source>
        <dbReference type="EMBL" id="BDI12830.1"/>
    </source>
</evidence>
<proteinExistence type="predicted"/>
<reference evidence="3" key="1">
    <citation type="submission" date="2022-04" db="EMBL/GenBank/DDBJ databases">
        <title>The complete mitochondrial genome of the white-rot fungus Phanerochaete sordida YK-624.</title>
        <authorList>
            <person name="Mori T."/>
            <person name="Dohra H."/>
            <person name="Hirai H."/>
            <person name="Kawagishi H."/>
        </authorList>
    </citation>
    <scope>NUCLEOTIDE SEQUENCE</scope>
    <source>
        <strain evidence="3">YK-624</strain>
    </source>
</reference>
<keyword evidence="1" id="KW-0812">Transmembrane</keyword>
<dbReference type="InterPro" id="IPR035901">
    <property type="entry name" value="GIY-YIG_endonuc_sf"/>
</dbReference>
<evidence type="ECO:0000313" key="4">
    <source>
        <dbReference type="Proteomes" id="UP000703269"/>
    </source>
</evidence>
<evidence type="ECO:0000256" key="1">
    <source>
        <dbReference type="SAM" id="Phobius"/>
    </source>
</evidence>
<dbReference type="SUPFAM" id="SSF82771">
    <property type="entry name" value="GIY-YIG endonuclease"/>
    <property type="match status" value="1"/>
</dbReference>